<dbReference type="PRINTS" id="PR00106">
    <property type="entry name" value="DNAPOLB"/>
</dbReference>
<proteinExistence type="inferred from homology"/>
<name>A0A2G5B1G5_COERN</name>
<reference evidence="10 11" key="1">
    <citation type="journal article" date="2015" name="Genome Biol. Evol.">
        <title>Phylogenomic analyses indicate that early fungi evolved digesting cell walls of algal ancestors of land plants.</title>
        <authorList>
            <person name="Chang Y."/>
            <person name="Wang S."/>
            <person name="Sekimoto S."/>
            <person name="Aerts A.L."/>
            <person name="Choi C."/>
            <person name="Clum A."/>
            <person name="LaButti K.M."/>
            <person name="Lindquist E.A."/>
            <person name="Yee Ngan C."/>
            <person name="Ohm R.A."/>
            <person name="Salamov A.A."/>
            <person name="Grigoriev I.V."/>
            <person name="Spatafora J.W."/>
            <person name="Berbee M.L."/>
        </authorList>
    </citation>
    <scope>NUCLEOTIDE SEQUENCE [LARGE SCALE GENOMIC DNA]</scope>
    <source>
        <strain evidence="10 11">NRRL 1564</strain>
    </source>
</reference>
<dbReference type="PANTHER" id="PTHR33568">
    <property type="entry name" value="DNA POLYMERASE"/>
    <property type="match status" value="1"/>
</dbReference>
<dbReference type="STRING" id="763665.A0A2G5B1G5"/>
<dbReference type="Proteomes" id="UP000242474">
    <property type="component" value="Unassembled WGS sequence"/>
</dbReference>
<keyword evidence="4 8" id="KW-0235">DNA replication</keyword>
<dbReference type="Gene3D" id="3.30.420.10">
    <property type="entry name" value="Ribonuclease H-like superfamily/Ribonuclease H"/>
    <property type="match status" value="1"/>
</dbReference>
<gene>
    <name evidence="10" type="ORF">COEREDRAFT_51923</name>
</gene>
<evidence type="ECO:0000313" key="11">
    <source>
        <dbReference type="Proteomes" id="UP000242474"/>
    </source>
</evidence>
<keyword evidence="2 8" id="KW-0808">Transferase</keyword>
<dbReference type="InterPro" id="IPR012337">
    <property type="entry name" value="RNaseH-like_sf"/>
</dbReference>
<evidence type="ECO:0000256" key="2">
    <source>
        <dbReference type="ARBA" id="ARBA00022679"/>
    </source>
</evidence>
<keyword evidence="6 8" id="KW-0238">DNA-binding</keyword>
<dbReference type="OrthoDB" id="5537503at2759"/>
<dbReference type="EMBL" id="KZ303663">
    <property type="protein sequence ID" value="PIA12557.1"/>
    <property type="molecule type" value="Genomic_DNA"/>
</dbReference>
<dbReference type="Pfam" id="PF03175">
    <property type="entry name" value="DNA_pol_B_2"/>
    <property type="match status" value="1"/>
</dbReference>
<dbReference type="InterPro" id="IPR043502">
    <property type="entry name" value="DNA/RNA_pol_sf"/>
</dbReference>
<dbReference type="PANTHER" id="PTHR33568:SF3">
    <property type="entry name" value="DNA-DIRECTED DNA POLYMERASE"/>
    <property type="match status" value="1"/>
</dbReference>
<dbReference type="InterPro" id="IPR006172">
    <property type="entry name" value="DNA-dir_DNA_pol_B"/>
</dbReference>
<evidence type="ECO:0000256" key="4">
    <source>
        <dbReference type="ARBA" id="ARBA00022705"/>
    </source>
</evidence>
<dbReference type="InterPro" id="IPR023211">
    <property type="entry name" value="DNA_pol_palm_dom_sf"/>
</dbReference>
<protein>
    <recommendedName>
        <fullName evidence="8">DNA polymerase</fullName>
        <ecNumber evidence="8">2.7.7.7</ecNumber>
    </recommendedName>
</protein>
<evidence type="ECO:0000256" key="7">
    <source>
        <dbReference type="ARBA" id="ARBA00049244"/>
    </source>
</evidence>
<evidence type="ECO:0000313" key="10">
    <source>
        <dbReference type="EMBL" id="PIA12557.1"/>
    </source>
</evidence>
<dbReference type="SMART" id="SM00486">
    <property type="entry name" value="POLBc"/>
    <property type="match status" value="1"/>
</dbReference>
<keyword evidence="11" id="KW-1185">Reference proteome</keyword>
<dbReference type="SUPFAM" id="SSF53098">
    <property type="entry name" value="Ribonuclease H-like"/>
    <property type="match status" value="1"/>
</dbReference>
<dbReference type="GO" id="GO:0003677">
    <property type="term" value="F:DNA binding"/>
    <property type="evidence" value="ECO:0007669"/>
    <property type="project" value="UniProtKB-KW"/>
</dbReference>
<organism evidence="10 11">
    <name type="scientific">Coemansia reversa (strain ATCC 12441 / NRRL 1564)</name>
    <dbReference type="NCBI Taxonomy" id="763665"/>
    <lineage>
        <taxon>Eukaryota</taxon>
        <taxon>Fungi</taxon>
        <taxon>Fungi incertae sedis</taxon>
        <taxon>Zoopagomycota</taxon>
        <taxon>Kickxellomycotina</taxon>
        <taxon>Kickxellomycetes</taxon>
        <taxon>Kickxellales</taxon>
        <taxon>Kickxellaceae</taxon>
        <taxon>Coemansia</taxon>
    </lineage>
</organism>
<comment type="similarity">
    <text evidence="1 8">Belongs to the DNA polymerase type-B family.</text>
</comment>
<dbReference type="EC" id="2.7.7.7" evidence="8"/>
<dbReference type="GO" id="GO:0006260">
    <property type="term" value="P:DNA replication"/>
    <property type="evidence" value="ECO:0007669"/>
    <property type="project" value="UniProtKB-KW"/>
</dbReference>
<dbReference type="InterPro" id="IPR004868">
    <property type="entry name" value="DNA-dir_DNA_pol_B_mt/vir"/>
</dbReference>
<dbReference type="SUPFAM" id="SSF56672">
    <property type="entry name" value="DNA/RNA polymerases"/>
    <property type="match status" value="1"/>
</dbReference>
<comment type="catalytic activity">
    <reaction evidence="7 8">
        <text>DNA(n) + a 2'-deoxyribonucleoside 5'-triphosphate = DNA(n+1) + diphosphate</text>
        <dbReference type="Rhea" id="RHEA:22508"/>
        <dbReference type="Rhea" id="RHEA-COMP:17339"/>
        <dbReference type="Rhea" id="RHEA-COMP:17340"/>
        <dbReference type="ChEBI" id="CHEBI:33019"/>
        <dbReference type="ChEBI" id="CHEBI:61560"/>
        <dbReference type="ChEBI" id="CHEBI:173112"/>
        <dbReference type="EC" id="2.7.7.7"/>
    </reaction>
</comment>
<evidence type="ECO:0000256" key="8">
    <source>
        <dbReference type="RuleBase" id="RU000442"/>
    </source>
</evidence>
<accession>A0A2G5B1G5</accession>
<evidence type="ECO:0000256" key="5">
    <source>
        <dbReference type="ARBA" id="ARBA00022932"/>
    </source>
</evidence>
<dbReference type="PROSITE" id="PS00116">
    <property type="entry name" value="DNA_POLYMERASE_B"/>
    <property type="match status" value="1"/>
</dbReference>
<dbReference type="AlphaFoldDB" id="A0A2G5B1G5"/>
<dbReference type="GO" id="GO:0000166">
    <property type="term" value="F:nucleotide binding"/>
    <property type="evidence" value="ECO:0007669"/>
    <property type="project" value="InterPro"/>
</dbReference>
<dbReference type="GO" id="GO:0003887">
    <property type="term" value="F:DNA-directed DNA polymerase activity"/>
    <property type="evidence" value="ECO:0007669"/>
    <property type="project" value="UniProtKB-KW"/>
</dbReference>
<dbReference type="InterPro" id="IPR036397">
    <property type="entry name" value="RNaseH_sf"/>
</dbReference>
<evidence type="ECO:0000256" key="1">
    <source>
        <dbReference type="ARBA" id="ARBA00005755"/>
    </source>
</evidence>
<evidence type="ECO:0000259" key="9">
    <source>
        <dbReference type="Pfam" id="PF03175"/>
    </source>
</evidence>
<keyword evidence="3 8" id="KW-0548">Nucleotidyltransferase</keyword>
<evidence type="ECO:0000256" key="6">
    <source>
        <dbReference type="ARBA" id="ARBA00023125"/>
    </source>
</evidence>
<dbReference type="InterPro" id="IPR017964">
    <property type="entry name" value="DNA-dir_DNA_pol_B_CS"/>
</dbReference>
<dbReference type="Gene3D" id="3.90.1600.10">
    <property type="entry name" value="Palm domain of DNA polymerase"/>
    <property type="match status" value="1"/>
</dbReference>
<sequence length="996" mass="115362">MPEGVFDKLPDIAKQAMIQAQQYIIDAEKRETEHAPIIEEHRKRQEYQERQARAAALSREQLKASGIAERVGYDTTPRKMVSIEEDHIDLSSEFSSNEPSPVPHLGGLVHGFRRSTIEEYARQAQDILDRARSHRDVQRSAHAYMLFHIWTGTQNQVGTRLIVIGDYVSDHVNELYEALNVLLNDIEDKAGAYEFIYSGENKSYVHFYFKANYFPNPHDSKNWGKDIMTVENREYFDIFTANFEGIDCVLQVARRIWPEAKESSIKEIIERAKGKVCIVKPYSGIQNISQIRDYSDLVVESQSPLSLAVIDSSVIYLLHFNEHLGLLENVKQPRRNPRHTKFRPVQKYPKTKKITMCFDIECYFDPHNDQRHIPYLCCACFVYDIPINSASQSCESKVGNVVEFEGKDCIAQMIEYAADNVNEFGLNNIELIAHNGGAYDFHYLLTSMFDPSIVKNILLRNNHFITFSFKHDGVTFSVKDSYNFLCCSLQNAAKAFLTEHDRKTDFPHHEIRTADDLQKVFQEWLSVERNIAVTIEKEKMLVTSEYFIDYKEDGKSKKLIDWAKTYCVNDVIVLAKVWVRFKQTVADVFECEIVDQTLTLAGMSFRLFEAHLPTVFGNIPIKVKLQHPKKVDFFNMRKSLIGGRCISVNGIYQDVVCLDVKSLYPAAMAYYDQPYGNYRMVTSEIPGELGIYYCKVKPSSIDGHGFFPLKYNDDVQYNSVKEEYKGWYTSVDMEIGRQEGHTIIPVPFNAKYVGYSWRHRGKIFREYIESVLYRLKLHYEQAHMPEHRHVIKIVMNSLWGKFAQKWMDTSYNVINEHEVNNDDNAQKIFDTNYVLVKSEKDIKFASKPVQNGVFVLSWARYHMYKLWNVVAKHNAICIYSDTDSMMIKQTDIIKEAKIEIDGLSVPVIGDKMGQLEVECNFNEFISIGKKQYIGKYGDLHNPKYKKRFKGVPLQYITPELYTHLIEGKEAQIQFLKFKREWGAVKGYIESKTVTAT</sequence>
<keyword evidence="5 8" id="KW-0239">DNA-directed DNA polymerase</keyword>
<evidence type="ECO:0000256" key="3">
    <source>
        <dbReference type="ARBA" id="ARBA00022695"/>
    </source>
</evidence>
<feature type="domain" description="DNA-directed DNA polymerase family B mitochondria/virus" evidence="9">
    <location>
        <begin position="424"/>
        <end position="869"/>
    </location>
</feature>